<dbReference type="Pfam" id="PF01037">
    <property type="entry name" value="AsnC_trans_reg"/>
    <property type="match status" value="1"/>
</dbReference>
<dbReference type="InterPro" id="IPR019887">
    <property type="entry name" value="Tscrpt_reg_AsnC/Lrp_C"/>
</dbReference>
<dbReference type="Pfam" id="PF13404">
    <property type="entry name" value="HTH_AsnC-type"/>
    <property type="match status" value="1"/>
</dbReference>
<feature type="domain" description="HTH asnC-type" evidence="4">
    <location>
        <begin position="6"/>
        <end position="77"/>
    </location>
</feature>
<dbReference type="GO" id="GO:0043200">
    <property type="term" value="P:response to amino acid"/>
    <property type="evidence" value="ECO:0007669"/>
    <property type="project" value="TreeGrafter"/>
</dbReference>
<dbReference type="Gene3D" id="1.10.10.10">
    <property type="entry name" value="Winged helix-like DNA-binding domain superfamily/Winged helix DNA-binding domain"/>
    <property type="match status" value="1"/>
</dbReference>
<comment type="caution">
    <text evidence="5">The sequence shown here is derived from an EMBL/GenBank/DDBJ whole genome shotgun (WGS) entry which is preliminary data.</text>
</comment>
<dbReference type="PANTHER" id="PTHR30154">
    <property type="entry name" value="LEUCINE-RESPONSIVE REGULATORY PROTEIN"/>
    <property type="match status" value="1"/>
</dbReference>
<dbReference type="InterPro" id="IPR036388">
    <property type="entry name" value="WH-like_DNA-bd_sf"/>
</dbReference>
<dbReference type="AlphaFoldDB" id="A0A830EKL6"/>
<evidence type="ECO:0000259" key="4">
    <source>
        <dbReference type="PROSITE" id="PS50956"/>
    </source>
</evidence>
<proteinExistence type="predicted"/>
<dbReference type="Proteomes" id="UP000653099">
    <property type="component" value="Unassembled WGS sequence"/>
</dbReference>
<evidence type="ECO:0000256" key="2">
    <source>
        <dbReference type="ARBA" id="ARBA00023125"/>
    </source>
</evidence>
<dbReference type="GO" id="GO:0043565">
    <property type="term" value="F:sequence-specific DNA binding"/>
    <property type="evidence" value="ECO:0007669"/>
    <property type="project" value="InterPro"/>
</dbReference>
<dbReference type="InterPro" id="IPR019885">
    <property type="entry name" value="Tscrpt_reg_HTH_AsnC-type_CS"/>
</dbReference>
<dbReference type="InterPro" id="IPR011008">
    <property type="entry name" value="Dimeric_a/b-barrel"/>
</dbReference>
<dbReference type="SMART" id="SM00344">
    <property type="entry name" value="HTH_ASNC"/>
    <property type="match status" value="1"/>
</dbReference>
<dbReference type="Gene3D" id="3.30.70.920">
    <property type="match status" value="1"/>
</dbReference>
<evidence type="ECO:0000313" key="6">
    <source>
        <dbReference type="Proteomes" id="UP000653099"/>
    </source>
</evidence>
<keyword evidence="2" id="KW-0238">DNA-binding</keyword>
<organism evidence="5 6">
    <name type="scientific">Halobellus salinus</name>
    <dbReference type="NCBI Taxonomy" id="931585"/>
    <lineage>
        <taxon>Archaea</taxon>
        <taxon>Methanobacteriati</taxon>
        <taxon>Methanobacteriota</taxon>
        <taxon>Stenosarchaea group</taxon>
        <taxon>Halobacteria</taxon>
        <taxon>Halobacteriales</taxon>
        <taxon>Haloferacaceae</taxon>
        <taxon>Halobellus</taxon>
    </lineage>
</organism>
<dbReference type="PANTHER" id="PTHR30154:SF34">
    <property type="entry name" value="TRANSCRIPTIONAL REGULATOR AZLB"/>
    <property type="match status" value="1"/>
</dbReference>
<protein>
    <submittedName>
        <fullName evidence="5">AsnC family transcriptional regulator</fullName>
    </submittedName>
</protein>
<keyword evidence="3" id="KW-0804">Transcription</keyword>
<dbReference type="InterPro" id="IPR019888">
    <property type="entry name" value="Tscrpt_reg_AsnC-like"/>
</dbReference>
<keyword evidence="1" id="KW-0805">Transcription regulation</keyword>
<name>A0A830EKL6_9EURY</name>
<dbReference type="SUPFAM" id="SSF54909">
    <property type="entry name" value="Dimeric alpha+beta barrel"/>
    <property type="match status" value="1"/>
</dbReference>
<sequence>MCLVGMDDLDRQILDILRRDARTPYTEIAGQVGTSEGTVRNRVERLLDDGIIERFTVSTRTGNIKAMIEVSVKVNVHTTEISERMAEWDQVDFVWQVSGEEDVVLVVDAADTGAVNQLITRAREMDEVENTKTRLILDERLGRSA</sequence>
<dbReference type="InterPro" id="IPR000485">
    <property type="entry name" value="AsnC-type_HTH_dom"/>
</dbReference>
<dbReference type="InterPro" id="IPR011991">
    <property type="entry name" value="ArsR-like_HTH"/>
</dbReference>
<accession>A0A830EKL6</accession>
<dbReference type="PRINTS" id="PR00033">
    <property type="entry name" value="HTHASNC"/>
</dbReference>
<dbReference type="EMBL" id="BMOC01000020">
    <property type="protein sequence ID" value="GGJ14654.1"/>
    <property type="molecule type" value="Genomic_DNA"/>
</dbReference>
<dbReference type="SUPFAM" id="SSF46785">
    <property type="entry name" value="Winged helix' DNA-binding domain"/>
    <property type="match status" value="1"/>
</dbReference>
<dbReference type="CDD" id="cd00090">
    <property type="entry name" value="HTH_ARSR"/>
    <property type="match status" value="1"/>
</dbReference>
<gene>
    <name evidence="5" type="ORF">GCM10008995_25680</name>
</gene>
<dbReference type="PROSITE" id="PS00519">
    <property type="entry name" value="HTH_ASNC_1"/>
    <property type="match status" value="1"/>
</dbReference>
<dbReference type="GO" id="GO:0005829">
    <property type="term" value="C:cytosol"/>
    <property type="evidence" value="ECO:0007669"/>
    <property type="project" value="TreeGrafter"/>
</dbReference>
<keyword evidence="6" id="KW-1185">Reference proteome</keyword>
<reference evidence="5" key="1">
    <citation type="journal article" date="2014" name="Int. J. Syst. Evol. Microbiol.">
        <title>Complete genome sequence of Corynebacterium casei LMG S-19264T (=DSM 44701T), isolated from a smear-ripened cheese.</title>
        <authorList>
            <consortium name="US DOE Joint Genome Institute (JGI-PGF)"/>
            <person name="Walter F."/>
            <person name="Albersmeier A."/>
            <person name="Kalinowski J."/>
            <person name="Ruckert C."/>
        </authorList>
    </citation>
    <scope>NUCLEOTIDE SEQUENCE</scope>
    <source>
        <strain evidence="5">JCM 14359</strain>
    </source>
</reference>
<dbReference type="InterPro" id="IPR036390">
    <property type="entry name" value="WH_DNA-bd_sf"/>
</dbReference>
<evidence type="ECO:0000256" key="3">
    <source>
        <dbReference type="ARBA" id="ARBA00023163"/>
    </source>
</evidence>
<evidence type="ECO:0000313" key="5">
    <source>
        <dbReference type="EMBL" id="GGJ14654.1"/>
    </source>
</evidence>
<dbReference type="PROSITE" id="PS50956">
    <property type="entry name" value="HTH_ASNC_2"/>
    <property type="match status" value="1"/>
</dbReference>
<evidence type="ECO:0000256" key="1">
    <source>
        <dbReference type="ARBA" id="ARBA00023015"/>
    </source>
</evidence>
<reference evidence="5" key="2">
    <citation type="submission" date="2020-09" db="EMBL/GenBank/DDBJ databases">
        <authorList>
            <person name="Sun Q."/>
            <person name="Ohkuma M."/>
        </authorList>
    </citation>
    <scope>NUCLEOTIDE SEQUENCE</scope>
    <source>
        <strain evidence="5">JCM 14359</strain>
    </source>
</reference>